<name>A0ABD7X2U2_PRIAR</name>
<sequence>MTKNQPYLDEKVMTIKIVTEMTGLSVRQVRYYEERELIFPKRNSSGTRMYSFSDIERLMDIAEKIEDSVRTREMRKDLF</sequence>
<dbReference type="PANTHER" id="PTHR30204:SF65">
    <property type="entry name" value="HTH-TYPE TRANSCRIPTIONAL REGULATOR TNRA"/>
    <property type="match status" value="1"/>
</dbReference>
<dbReference type="GO" id="GO:0003677">
    <property type="term" value="F:DNA binding"/>
    <property type="evidence" value="ECO:0007669"/>
    <property type="project" value="UniProtKB-KW"/>
</dbReference>
<evidence type="ECO:0000313" key="7">
    <source>
        <dbReference type="Proteomes" id="UP001220217"/>
    </source>
</evidence>
<evidence type="ECO:0000256" key="2">
    <source>
        <dbReference type="ARBA" id="ARBA00023015"/>
    </source>
</evidence>
<evidence type="ECO:0000256" key="4">
    <source>
        <dbReference type="ARBA" id="ARBA00023163"/>
    </source>
</evidence>
<accession>A0ABD7X2U2</accession>
<dbReference type="SUPFAM" id="SSF46955">
    <property type="entry name" value="Putative DNA-binding domain"/>
    <property type="match status" value="1"/>
</dbReference>
<organism evidence="6 7">
    <name type="scientific">Priestia aryabhattai</name>
    <name type="common">Bacillus aryabhattai</name>
    <dbReference type="NCBI Taxonomy" id="412384"/>
    <lineage>
        <taxon>Bacteria</taxon>
        <taxon>Bacillati</taxon>
        <taxon>Bacillota</taxon>
        <taxon>Bacilli</taxon>
        <taxon>Bacillales</taxon>
        <taxon>Bacillaceae</taxon>
        <taxon>Priestia</taxon>
    </lineage>
</organism>
<dbReference type="InterPro" id="IPR009061">
    <property type="entry name" value="DNA-bd_dom_put_sf"/>
</dbReference>
<dbReference type="InterPro" id="IPR000551">
    <property type="entry name" value="MerR-type_HTH_dom"/>
</dbReference>
<keyword evidence="1" id="KW-0678">Repressor</keyword>
<dbReference type="SMART" id="SM00422">
    <property type="entry name" value="HTH_MERR"/>
    <property type="match status" value="1"/>
</dbReference>
<dbReference type="Pfam" id="PF13411">
    <property type="entry name" value="MerR_1"/>
    <property type="match status" value="1"/>
</dbReference>
<evidence type="ECO:0000313" key="6">
    <source>
        <dbReference type="EMBL" id="WEA46079.1"/>
    </source>
</evidence>
<protein>
    <submittedName>
        <fullName evidence="6">MerR family transcriptional regulator</fullName>
    </submittedName>
</protein>
<dbReference type="PANTHER" id="PTHR30204">
    <property type="entry name" value="REDOX-CYCLING DRUG-SENSING TRANSCRIPTIONAL ACTIVATOR SOXR"/>
    <property type="match status" value="1"/>
</dbReference>
<dbReference type="InterPro" id="IPR047057">
    <property type="entry name" value="MerR_fam"/>
</dbReference>
<keyword evidence="4" id="KW-0804">Transcription</keyword>
<evidence type="ECO:0000259" key="5">
    <source>
        <dbReference type="PROSITE" id="PS50937"/>
    </source>
</evidence>
<evidence type="ECO:0000256" key="1">
    <source>
        <dbReference type="ARBA" id="ARBA00022491"/>
    </source>
</evidence>
<dbReference type="EMBL" id="CP118718">
    <property type="protein sequence ID" value="WEA46079.1"/>
    <property type="molecule type" value="Genomic_DNA"/>
</dbReference>
<keyword evidence="2" id="KW-0805">Transcription regulation</keyword>
<dbReference type="Gene3D" id="1.10.1660.10">
    <property type="match status" value="1"/>
</dbReference>
<proteinExistence type="predicted"/>
<dbReference type="Proteomes" id="UP001220217">
    <property type="component" value="Chromosome"/>
</dbReference>
<feature type="domain" description="HTH merR-type" evidence="5">
    <location>
        <begin position="12"/>
        <end position="58"/>
    </location>
</feature>
<gene>
    <name evidence="6" type="ORF">PWO00_08945</name>
</gene>
<evidence type="ECO:0000256" key="3">
    <source>
        <dbReference type="ARBA" id="ARBA00023125"/>
    </source>
</evidence>
<reference evidence="6 7" key="1">
    <citation type="submission" date="2023-02" db="EMBL/GenBank/DDBJ databases">
        <title>Complete genome sequence of Priestia aryabhattai G5MAi6, a methanol-tolerant strain isolated from tap water in Hong Kong.</title>
        <authorList>
            <person name="Leung K.M."/>
            <person name="Lai G.K.K."/>
            <person name="Griffin S.D.J."/>
        </authorList>
    </citation>
    <scope>NUCLEOTIDE SEQUENCE [LARGE SCALE GENOMIC DNA]</scope>
    <source>
        <strain evidence="6 7">G5MAi6</strain>
    </source>
</reference>
<dbReference type="PROSITE" id="PS50937">
    <property type="entry name" value="HTH_MERR_2"/>
    <property type="match status" value="1"/>
</dbReference>
<keyword evidence="3" id="KW-0238">DNA-binding</keyword>
<dbReference type="AlphaFoldDB" id="A0ABD7X2U2"/>